<accession>A0A1W1BU30</accession>
<name>A0A1W1BU30_9ZZZZ</name>
<organism evidence="1">
    <name type="scientific">hydrothermal vent metagenome</name>
    <dbReference type="NCBI Taxonomy" id="652676"/>
    <lineage>
        <taxon>unclassified sequences</taxon>
        <taxon>metagenomes</taxon>
        <taxon>ecological metagenomes</taxon>
    </lineage>
</organism>
<dbReference type="InterPro" id="IPR004615">
    <property type="entry name" value="DNA_pol_III_psi"/>
</dbReference>
<sequence length="137" mass="16072">MITQDSLEILGIPSWLYSNAQEIEKENEVEQQQKEYSLLIVEKENKNSFLVEGESRKLLLKMLTAIHLNENEVECISVVNEDDFKKQQENFIAKNYLLMGDFQPIDNTFITNHPSEVLQNPEFKRDVWEVLKKIKNA</sequence>
<proteinExistence type="predicted"/>
<protein>
    <submittedName>
        <fullName evidence="1">Uncharacterized protein</fullName>
    </submittedName>
</protein>
<dbReference type="AlphaFoldDB" id="A0A1W1BU30"/>
<dbReference type="EMBL" id="FPHJ01000019">
    <property type="protein sequence ID" value="SFV56985.1"/>
    <property type="molecule type" value="Genomic_DNA"/>
</dbReference>
<dbReference type="GO" id="GO:0003887">
    <property type="term" value="F:DNA-directed DNA polymerase activity"/>
    <property type="evidence" value="ECO:0007669"/>
    <property type="project" value="InterPro"/>
</dbReference>
<dbReference type="GO" id="GO:0008408">
    <property type="term" value="F:3'-5' exonuclease activity"/>
    <property type="evidence" value="ECO:0007669"/>
    <property type="project" value="InterPro"/>
</dbReference>
<reference evidence="1" key="1">
    <citation type="submission" date="2016-10" db="EMBL/GenBank/DDBJ databases">
        <authorList>
            <person name="de Groot N.N."/>
        </authorList>
    </citation>
    <scope>NUCLEOTIDE SEQUENCE</scope>
</reference>
<evidence type="ECO:0000313" key="1">
    <source>
        <dbReference type="EMBL" id="SFV56985.1"/>
    </source>
</evidence>
<dbReference type="GO" id="GO:0006260">
    <property type="term" value="P:DNA replication"/>
    <property type="evidence" value="ECO:0007669"/>
    <property type="project" value="InterPro"/>
</dbReference>
<dbReference type="Pfam" id="PF03603">
    <property type="entry name" value="DNA_III_psi"/>
    <property type="match status" value="1"/>
</dbReference>
<gene>
    <name evidence="1" type="ORF">MNB_SUP05-5-549</name>
</gene>